<proteinExistence type="predicted"/>
<comment type="caution">
    <text evidence="1">The sequence shown here is derived from an EMBL/GenBank/DDBJ whole genome shotgun (WGS) entry which is preliminary data.</text>
</comment>
<evidence type="ECO:0000313" key="1">
    <source>
        <dbReference type="EMBL" id="MBH5143685.1"/>
    </source>
</evidence>
<reference evidence="1 2" key="1">
    <citation type="submission" date="2020-12" db="EMBL/GenBank/DDBJ databases">
        <title>Draft genome sequence of furan degrading bacterial strain FUR100.</title>
        <authorList>
            <person name="Woiski C."/>
        </authorList>
    </citation>
    <scope>NUCLEOTIDE SEQUENCE [LARGE SCALE GENOMIC DNA]</scope>
    <source>
        <strain evidence="1 2">FUR100</strain>
    </source>
</reference>
<protein>
    <submittedName>
        <fullName evidence="1">Uncharacterized protein</fullName>
    </submittedName>
</protein>
<dbReference type="EMBL" id="JAECSB010000043">
    <property type="protein sequence ID" value="MBH5143685.1"/>
    <property type="molecule type" value="Genomic_DNA"/>
</dbReference>
<dbReference type="AlphaFoldDB" id="A0A401NFK6"/>
<dbReference type="Proteomes" id="UP000627573">
    <property type="component" value="Unassembled WGS sequence"/>
</dbReference>
<sequence>MTNQSGEAPIQISGNPTDLIQLMEWFRHDNALRGRIQLQAPPAQDGQMGGLADVLLVAVGSGGIGTALVASLKAWFANRNSDVNLKVTLPTGAEISVEGKRVKQDKIFSNMQTMIDSLDTTA</sequence>
<organism evidence="1 2">
    <name type="scientific">Rhodococcus erythropolis</name>
    <name type="common">Arthrobacter picolinophilus</name>
    <dbReference type="NCBI Taxonomy" id="1833"/>
    <lineage>
        <taxon>Bacteria</taxon>
        <taxon>Bacillati</taxon>
        <taxon>Actinomycetota</taxon>
        <taxon>Actinomycetes</taxon>
        <taxon>Mycobacteriales</taxon>
        <taxon>Nocardiaceae</taxon>
        <taxon>Rhodococcus</taxon>
        <taxon>Rhodococcus erythropolis group</taxon>
    </lineage>
</organism>
<accession>A0A401NFK6</accession>
<gene>
    <name evidence="1" type="ORF">I3517_13815</name>
</gene>
<name>A0A401NFK6_RHOER</name>
<keyword evidence="2" id="KW-1185">Reference proteome</keyword>
<dbReference type="RefSeq" id="WP_127160090.1">
    <property type="nucleotide sequence ID" value="NZ_BHXB01000003.1"/>
</dbReference>
<evidence type="ECO:0000313" key="2">
    <source>
        <dbReference type="Proteomes" id="UP000627573"/>
    </source>
</evidence>
<dbReference type="Pfam" id="PF19953">
    <property type="entry name" value="EACC1"/>
    <property type="match status" value="1"/>
</dbReference>
<dbReference type="InterPro" id="IPR045428">
    <property type="entry name" value="EACC1"/>
</dbReference>